<evidence type="ECO:0000313" key="10">
    <source>
        <dbReference type="EMBL" id="CAF3845298.1"/>
    </source>
</evidence>
<dbReference type="Pfam" id="PF13424">
    <property type="entry name" value="TPR_12"/>
    <property type="match status" value="2"/>
</dbReference>
<feature type="repeat" description="TPR" evidence="7">
    <location>
        <begin position="730"/>
        <end position="763"/>
    </location>
</feature>
<sequence length="921" mass="105427">MHSICFLILVIYTVSVLTTNVFDIQCPNSSADWCKTKEIATSCGVTKQCASVAWKTNDNDRVNFTIYYESLCADCRQFIITQVWFAFQAISDIVNLTFIPYGNAHEIYRPETKLYQFYCQHGPDECYGNLIHTCVIASYPETQQHMPFIYCMDSIVDDVEKVARQCAQNTSIDFEKVANCTNSRMGNQLQHVYATQTEHTKPTQAFVPWVTLNENNSNFKQTHQSTTVTRLSDESTMTNTCATQSDQNINRECVTFVWLDLRRDSIGNFLGTLRGINDCVRTFTDVSTCLDYIKTSQEKIFFVSSSSNVELLNTVNVCIAVEAIFVLDPDTNSIRAEFSKLTNIFTQQEELIRVLKATLNTFEQIQLEKFSFETDKMFLWWQLWREEIASKTFKVNDKNELVEQARHDYRGNTKWLKLVDEFDKSYRTHDAVRWCFRVSFPARPLRYALMSPTVKLLSSYQCLIVDVIRILQQQSKRAGHGQVYRGMKLSSELIDSFETHIDQLVCMNGFFMCTKSRNIELQLAASPGYRSDLSSVLFKIDFDASAPIAEVKMEHGSTIVVFDIATSFRVVCVNRGLMSIIKMKIASDEGKKLAADHKEKHKGKTIKILLDELSIQRKPPTPPLVSSIQSTSPASNIDVRNVPTKVGNSEISEHEVEARKCLKHGDVDGAIRAYRRIRPMSIRIIKLIGRLFADEKHEYDNALECYEQAFKIQEEVKRIETDQQGEEDMGDTLSRLGLIHYHRSEYDLALKYHMRALPLYESAQIYDSSLIATCLTNISNVYQAQSELHKALDYAQRAWTLCESYEYENDMIVAKSLVLLANIHHHLGDDGQALKVGTRALTLLEHTRPSSLSQTAELLNTLGLIQMNLGDLSEARHYFERSLKIYSHIAPTEQENVAKTEKNLQCVLEIQHNIENLHHYS</sequence>
<dbReference type="PROSITE" id="PS50005">
    <property type="entry name" value="TPR"/>
    <property type="match status" value="2"/>
</dbReference>
<dbReference type="SUPFAM" id="SSF48452">
    <property type="entry name" value="TPR-like"/>
    <property type="match status" value="1"/>
</dbReference>
<proteinExistence type="inferred from homology"/>
<protein>
    <recommendedName>
        <fullName evidence="9">Saposin A-type domain-containing protein</fullName>
    </recommendedName>
</protein>
<dbReference type="EMBL" id="CAJOBJ010000812">
    <property type="protein sequence ID" value="CAF3845298.1"/>
    <property type="molecule type" value="Genomic_DNA"/>
</dbReference>
<feature type="signal peptide" evidence="8">
    <location>
        <begin position="1"/>
        <end position="18"/>
    </location>
</feature>
<comment type="caution">
    <text evidence="10">The sequence shown here is derived from an EMBL/GenBank/DDBJ whole genome shotgun (WGS) entry which is preliminary data.</text>
</comment>
<keyword evidence="4 8" id="KW-0732">Signal</keyword>
<accession>A0A8S2KHG1</accession>
<keyword evidence="3" id="KW-0964">Secreted</keyword>
<dbReference type="InterPro" id="IPR011990">
    <property type="entry name" value="TPR-like_helical_dom_sf"/>
</dbReference>
<dbReference type="Pfam" id="PF03227">
    <property type="entry name" value="GILT"/>
    <property type="match status" value="1"/>
</dbReference>
<keyword evidence="6" id="KW-0325">Glycoprotein</keyword>
<dbReference type="PANTHER" id="PTHR13234">
    <property type="entry name" value="GAMMA-INTERFERON INDUCIBLE LYSOSOMAL THIOL REDUCTASE GILT"/>
    <property type="match status" value="1"/>
</dbReference>
<dbReference type="Proteomes" id="UP000681720">
    <property type="component" value="Unassembled WGS sequence"/>
</dbReference>
<comment type="subcellular location">
    <subcellularLocation>
        <location evidence="1">Secreted</location>
    </subcellularLocation>
</comment>
<organism evidence="10 11">
    <name type="scientific">Rotaria magnacalcarata</name>
    <dbReference type="NCBI Taxonomy" id="392030"/>
    <lineage>
        <taxon>Eukaryota</taxon>
        <taxon>Metazoa</taxon>
        <taxon>Spiralia</taxon>
        <taxon>Gnathifera</taxon>
        <taxon>Rotifera</taxon>
        <taxon>Eurotatoria</taxon>
        <taxon>Bdelloidea</taxon>
        <taxon>Philodinida</taxon>
        <taxon>Philodinidae</taxon>
        <taxon>Rotaria</taxon>
    </lineage>
</organism>
<evidence type="ECO:0000256" key="1">
    <source>
        <dbReference type="ARBA" id="ARBA00004613"/>
    </source>
</evidence>
<evidence type="ECO:0000256" key="3">
    <source>
        <dbReference type="ARBA" id="ARBA00022525"/>
    </source>
</evidence>
<dbReference type="PROSITE" id="PS51110">
    <property type="entry name" value="SAP_A"/>
    <property type="match status" value="1"/>
</dbReference>
<evidence type="ECO:0000313" key="11">
    <source>
        <dbReference type="Proteomes" id="UP000681720"/>
    </source>
</evidence>
<feature type="chain" id="PRO_5035783120" description="Saposin A-type domain-containing protein" evidence="8">
    <location>
        <begin position="19"/>
        <end position="921"/>
    </location>
</feature>
<dbReference type="AlphaFoldDB" id="A0A8S2KHG1"/>
<dbReference type="Gene3D" id="1.25.40.10">
    <property type="entry name" value="Tetratricopeptide repeat domain"/>
    <property type="match status" value="2"/>
</dbReference>
<evidence type="ECO:0000256" key="5">
    <source>
        <dbReference type="ARBA" id="ARBA00023157"/>
    </source>
</evidence>
<dbReference type="PANTHER" id="PTHR13234:SF8">
    <property type="entry name" value="GAMMA-INTERFERON-INDUCIBLE LYSOSOMAL THIOL REDUCTASE"/>
    <property type="match status" value="1"/>
</dbReference>
<evidence type="ECO:0000256" key="8">
    <source>
        <dbReference type="SAM" id="SignalP"/>
    </source>
</evidence>
<gene>
    <name evidence="10" type="ORF">GIL414_LOCUS3638</name>
</gene>
<dbReference type="GO" id="GO:0016671">
    <property type="term" value="F:oxidoreductase activity, acting on a sulfur group of donors, disulfide as acceptor"/>
    <property type="evidence" value="ECO:0007669"/>
    <property type="project" value="InterPro"/>
</dbReference>
<comment type="similarity">
    <text evidence="2">Belongs to the GILT family.</text>
</comment>
<feature type="repeat" description="TPR" evidence="7">
    <location>
        <begin position="856"/>
        <end position="889"/>
    </location>
</feature>
<reference evidence="10" key="1">
    <citation type="submission" date="2021-02" db="EMBL/GenBank/DDBJ databases">
        <authorList>
            <person name="Nowell W R."/>
        </authorList>
    </citation>
    <scope>NUCLEOTIDE SEQUENCE</scope>
</reference>
<evidence type="ECO:0000259" key="9">
    <source>
        <dbReference type="PROSITE" id="PS51110"/>
    </source>
</evidence>
<feature type="domain" description="Saposin A-type" evidence="9">
    <location>
        <begin position="19"/>
        <end position="59"/>
    </location>
</feature>
<evidence type="ECO:0000256" key="7">
    <source>
        <dbReference type="PROSITE-ProRule" id="PRU00339"/>
    </source>
</evidence>
<dbReference type="InterPro" id="IPR003119">
    <property type="entry name" value="SAP_A"/>
</dbReference>
<dbReference type="SMART" id="SM00028">
    <property type="entry name" value="TPR"/>
    <property type="match status" value="5"/>
</dbReference>
<keyword evidence="5" id="KW-1015">Disulfide bond</keyword>
<evidence type="ECO:0000256" key="6">
    <source>
        <dbReference type="ARBA" id="ARBA00023180"/>
    </source>
</evidence>
<keyword evidence="7" id="KW-0802">TPR repeat</keyword>
<evidence type="ECO:0000256" key="2">
    <source>
        <dbReference type="ARBA" id="ARBA00005679"/>
    </source>
</evidence>
<name>A0A8S2KHG1_9BILA</name>
<dbReference type="GO" id="GO:0005576">
    <property type="term" value="C:extracellular region"/>
    <property type="evidence" value="ECO:0007669"/>
    <property type="project" value="UniProtKB-SubCell"/>
</dbReference>
<evidence type="ECO:0000256" key="4">
    <source>
        <dbReference type="ARBA" id="ARBA00022729"/>
    </source>
</evidence>
<dbReference type="InterPro" id="IPR019734">
    <property type="entry name" value="TPR_rpt"/>
</dbReference>
<dbReference type="InterPro" id="IPR004911">
    <property type="entry name" value="Interferon-induced_GILT"/>
</dbReference>